<dbReference type="EMBL" id="MN740110">
    <property type="protein sequence ID" value="QHT88146.1"/>
    <property type="molecule type" value="Genomic_DNA"/>
</dbReference>
<name>A0A6C0I720_9ZZZZ</name>
<proteinExistence type="predicted"/>
<evidence type="ECO:0000259" key="1">
    <source>
        <dbReference type="Pfam" id="PF22083"/>
    </source>
</evidence>
<protein>
    <recommendedName>
        <fullName evidence="1">DNA endonuclease I-HmuI-like NUMOD-like domain-containing protein</fullName>
    </recommendedName>
</protein>
<dbReference type="InterPro" id="IPR036388">
    <property type="entry name" value="WH-like_DNA-bd_sf"/>
</dbReference>
<sequence length="321" mass="38079">MIRCSNCKREKNEDLFINNKNKICKTCNECRENTKKWKDNNKETISLYNKYKNSKKNVVKTIEVIYSKKKDYDEEWTRHLSQNEAARNLNLYSSNINKVLNGSISQTGGYIFKKEYVLKVKEETKTWNEIKIDNNIIEKCKGQPSLNRIKHEVFNNIKGKKCCTCKSWYPLTEYNKSKSNWDELRNDCKLCLAKYRKDNRIILNEKHKLYDKNRKKIDPEYKLLKTLRSRIGTAIIRNNSIKSTNTINLLGGSIEECRKHLESKFKDGMNWNNHGKWHIDHIIPCSSFNLSIEEEQKKCFHYSNLQPLWAYENLSKGNKIL</sequence>
<evidence type="ECO:0000313" key="2">
    <source>
        <dbReference type="EMBL" id="QHT88146.1"/>
    </source>
</evidence>
<organism evidence="2">
    <name type="scientific">viral metagenome</name>
    <dbReference type="NCBI Taxonomy" id="1070528"/>
    <lineage>
        <taxon>unclassified sequences</taxon>
        <taxon>metagenomes</taxon>
        <taxon>organismal metagenomes</taxon>
    </lineage>
</organism>
<dbReference type="InterPro" id="IPR054307">
    <property type="entry name" value="I-HmuI_NUMOD-like"/>
</dbReference>
<reference evidence="2" key="1">
    <citation type="journal article" date="2020" name="Nature">
        <title>Giant virus diversity and host interactions through global metagenomics.</title>
        <authorList>
            <person name="Schulz F."/>
            <person name="Roux S."/>
            <person name="Paez-Espino D."/>
            <person name="Jungbluth S."/>
            <person name="Walsh D.A."/>
            <person name="Denef V.J."/>
            <person name="McMahon K.D."/>
            <person name="Konstantinidis K.T."/>
            <person name="Eloe-Fadrosh E.A."/>
            <person name="Kyrpides N.C."/>
            <person name="Woyke T."/>
        </authorList>
    </citation>
    <scope>NUCLEOTIDE SEQUENCE</scope>
    <source>
        <strain evidence="2">GVMAG-M-3300023184-24</strain>
    </source>
</reference>
<dbReference type="Pfam" id="PF22083">
    <property type="entry name" value="I-HmuI_NUMOD-like"/>
    <property type="match status" value="1"/>
</dbReference>
<dbReference type="SUPFAM" id="SSF64496">
    <property type="entry name" value="DNA-binding domain of intron-encoded endonucleases"/>
    <property type="match status" value="1"/>
</dbReference>
<feature type="domain" description="DNA endonuclease I-HmuI-like NUMOD-like" evidence="1">
    <location>
        <begin position="76"/>
        <end position="113"/>
    </location>
</feature>
<accession>A0A6C0I720</accession>
<dbReference type="Gene3D" id="1.10.10.10">
    <property type="entry name" value="Winged helix-like DNA-binding domain superfamily/Winged helix DNA-binding domain"/>
    <property type="match status" value="1"/>
</dbReference>
<dbReference type="AlphaFoldDB" id="A0A6C0I720"/>